<gene>
    <name evidence="8" type="ORF">ANOM_011500</name>
</gene>
<protein>
    <submittedName>
        <fullName evidence="8">Fungal specific transcription factor</fullName>
    </submittedName>
</protein>
<dbReference type="AlphaFoldDB" id="A0A0L1ILF8"/>
<dbReference type="PRINTS" id="PR00755">
    <property type="entry name" value="AFLATOXINBRP"/>
</dbReference>
<keyword evidence="9" id="KW-1185">Reference proteome</keyword>
<reference evidence="8 9" key="1">
    <citation type="submission" date="2014-06" db="EMBL/GenBank/DDBJ databases">
        <title>The Genome of the Aflatoxigenic Filamentous Fungus Aspergillus nomius.</title>
        <authorList>
            <person name="Moore M.G."/>
            <person name="Shannon B.M."/>
            <person name="Brian M.M."/>
        </authorList>
    </citation>
    <scope>NUCLEOTIDE SEQUENCE [LARGE SCALE GENOMIC DNA]</scope>
    <source>
        <strain evidence="8 9">NRRL 13137</strain>
    </source>
</reference>
<dbReference type="InterPro" id="IPR001138">
    <property type="entry name" value="Zn2Cys6_DnaBD"/>
</dbReference>
<dbReference type="GeneID" id="26813304"/>
<dbReference type="Pfam" id="PF00172">
    <property type="entry name" value="Zn_clus"/>
    <property type="match status" value="1"/>
</dbReference>
<keyword evidence="1" id="KW-0479">Metal-binding</keyword>
<dbReference type="STRING" id="1509407.A0A0L1ILF8"/>
<keyword evidence="2" id="KW-0805">Transcription regulation</keyword>
<dbReference type="PANTHER" id="PTHR47654:SF4">
    <property type="entry name" value="ZN(II)2CYS6 TRANSCRIPTION FACTOR (EUROFUNG)"/>
    <property type="match status" value="1"/>
</dbReference>
<dbReference type="GO" id="GO:0006351">
    <property type="term" value="P:DNA-templated transcription"/>
    <property type="evidence" value="ECO:0007669"/>
    <property type="project" value="InterPro"/>
</dbReference>
<dbReference type="PANTHER" id="PTHR47654">
    <property type="entry name" value="ZN(II)2CYS6 TRANSCRIPTION FACTOR (EUROFUNG)-RELATED"/>
    <property type="match status" value="1"/>
</dbReference>
<evidence type="ECO:0000256" key="6">
    <source>
        <dbReference type="SAM" id="MobiDB-lite"/>
    </source>
</evidence>
<keyword evidence="5" id="KW-0539">Nucleus</keyword>
<dbReference type="Proteomes" id="UP000037505">
    <property type="component" value="Unassembled WGS sequence"/>
</dbReference>
<dbReference type="Pfam" id="PF04082">
    <property type="entry name" value="Fungal_trans"/>
    <property type="match status" value="1"/>
</dbReference>
<dbReference type="PROSITE" id="PS00463">
    <property type="entry name" value="ZN2_CY6_FUNGAL_1"/>
    <property type="match status" value="1"/>
</dbReference>
<evidence type="ECO:0000256" key="1">
    <source>
        <dbReference type="ARBA" id="ARBA00022723"/>
    </source>
</evidence>
<dbReference type="SMART" id="SM00066">
    <property type="entry name" value="GAL4"/>
    <property type="match status" value="1"/>
</dbReference>
<dbReference type="EMBL" id="JNOM01000612">
    <property type="protein sequence ID" value="KNG80409.1"/>
    <property type="molecule type" value="Genomic_DNA"/>
</dbReference>
<dbReference type="CDD" id="cd12148">
    <property type="entry name" value="fungal_TF_MHR"/>
    <property type="match status" value="1"/>
</dbReference>
<dbReference type="GO" id="GO:0009893">
    <property type="term" value="P:positive regulation of metabolic process"/>
    <property type="evidence" value="ECO:0007669"/>
    <property type="project" value="UniProtKB-ARBA"/>
</dbReference>
<dbReference type="SUPFAM" id="SSF57701">
    <property type="entry name" value="Zn2/Cys6 DNA-binding domain"/>
    <property type="match status" value="1"/>
</dbReference>
<feature type="compositionally biased region" description="Acidic residues" evidence="6">
    <location>
        <begin position="184"/>
        <end position="194"/>
    </location>
</feature>
<dbReference type="SMART" id="SM00906">
    <property type="entry name" value="Fungal_trans"/>
    <property type="match status" value="1"/>
</dbReference>
<dbReference type="OrthoDB" id="5296287at2759"/>
<dbReference type="GO" id="GO:0000981">
    <property type="term" value="F:DNA-binding transcription factor activity, RNA polymerase II-specific"/>
    <property type="evidence" value="ECO:0007669"/>
    <property type="project" value="InterPro"/>
</dbReference>
<dbReference type="RefSeq" id="XP_015401332.1">
    <property type="nucleotide sequence ID" value="XM_015556756.1"/>
</dbReference>
<feature type="domain" description="Zn(2)-C6 fungal-type" evidence="7">
    <location>
        <begin position="102"/>
        <end position="132"/>
    </location>
</feature>
<keyword evidence="4" id="KW-0804">Transcription</keyword>
<accession>A0A0L1ILF8</accession>
<evidence type="ECO:0000256" key="5">
    <source>
        <dbReference type="ARBA" id="ARBA00023242"/>
    </source>
</evidence>
<dbReference type="PROSITE" id="PS50048">
    <property type="entry name" value="ZN2_CY6_FUNGAL_2"/>
    <property type="match status" value="1"/>
</dbReference>
<proteinExistence type="predicted"/>
<evidence type="ECO:0000259" key="7">
    <source>
        <dbReference type="PROSITE" id="PS50048"/>
    </source>
</evidence>
<organism evidence="8 9">
    <name type="scientific">Aspergillus nomiae NRRL (strain ATCC 15546 / NRRL 13137 / CBS 260.88 / M93)</name>
    <dbReference type="NCBI Taxonomy" id="1509407"/>
    <lineage>
        <taxon>Eukaryota</taxon>
        <taxon>Fungi</taxon>
        <taxon>Dikarya</taxon>
        <taxon>Ascomycota</taxon>
        <taxon>Pezizomycotina</taxon>
        <taxon>Eurotiomycetes</taxon>
        <taxon>Eurotiomycetidae</taxon>
        <taxon>Eurotiales</taxon>
        <taxon>Aspergillaceae</taxon>
        <taxon>Aspergillus</taxon>
        <taxon>Aspergillus subgen. Circumdati</taxon>
    </lineage>
</organism>
<dbReference type="InterPro" id="IPR007219">
    <property type="entry name" value="XnlR_reg_dom"/>
</dbReference>
<sequence>MENNPQPYYYSLPAGEESIRSTGLDPSVLQSSDWFWGSVPVSPGSFPPTSFNPYAIPPYTDRPPFPNQQSSRSSSSREIPKVAIPRTAGVSGQSQRRRSARACEPCRQRKIKCDGNKPACKQCVEHNVSCSYLDAKRVRDQKQLGVLAKKVQRYEKLLEGIELEVEGALARRIRKSLQGSEASSADDDASDSGDETSSIGSLDEIDLIDEDLNRDEKSIATGFFGKNSEIYWMQRLEDEIEGRSQGLDDSGMAPDQATSMQEQKHDVPSTTVSYHLDDLQLPLMDCVDAYALPPKELADQFFNVFMESVHPAFMVIRKSIFTAQYRQFFSQPSNPPRRWLAILNMIFAIGCRYQHLVDHAGGGDLDDVLYLNRARKLALSGNVLFEHADLQQIQVEFLVALYLLSMGQVNRSFKFSSMALRSALSLGINLRLVDGRTHYTSKEARSRLWWSIYLLEHQLTSVTGRVSCVNENLSSTPLPVPFEEDAFGRPEVLCLFQDPSMRESHLKLTLLQTEEEARSSAEWLLTCEPTSSLFFYCLVDLTSITQAVMNKVYSIQALREPSGRIHHRIRKYSKTLDTWLSKLPQAFRFTESHSQRFQAPAADDPFMQERICLAFNFYSSKITLCRPCVTRTNLKGSSSQSAKTSHSDLRNEMALSCLRSASCLTSILPEKPDIHWLARVSPWWAILHHLMQANTALLLGLSCWSITDLPKTSMPTNPSTPPIDTQTMLAACKKVTRWLHAMSYTNTAARRAFLFCDSFIRRIAPSLGLDLAGLPDGATLPSPNDSIWMMADGPEEMY</sequence>
<evidence type="ECO:0000313" key="8">
    <source>
        <dbReference type="EMBL" id="KNG80409.1"/>
    </source>
</evidence>
<feature type="region of interest" description="Disordered" evidence="6">
    <location>
        <begin position="176"/>
        <end position="200"/>
    </location>
</feature>
<keyword evidence="3" id="KW-0238">DNA-binding</keyword>
<evidence type="ECO:0000256" key="2">
    <source>
        <dbReference type="ARBA" id="ARBA00023015"/>
    </source>
</evidence>
<evidence type="ECO:0000256" key="4">
    <source>
        <dbReference type="ARBA" id="ARBA00023163"/>
    </source>
</evidence>
<evidence type="ECO:0000256" key="3">
    <source>
        <dbReference type="ARBA" id="ARBA00023125"/>
    </source>
</evidence>
<dbReference type="GO" id="GO:0008270">
    <property type="term" value="F:zinc ion binding"/>
    <property type="evidence" value="ECO:0007669"/>
    <property type="project" value="InterPro"/>
</dbReference>
<feature type="region of interest" description="Disordered" evidence="6">
    <location>
        <begin position="50"/>
        <end position="100"/>
    </location>
</feature>
<comment type="caution">
    <text evidence="8">The sequence shown here is derived from an EMBL/GenBank/DDBJ whole genome shotgun (WGS) entry which is preliminary data.</text>
</comment>
<dbReference type="CDD" id="cd00067">
    <property type="entry name" value="GAL4"/>
    <property type="match status" value="1"/>
</dbReference>
<name>A0A0L1ILF8_ASPN3</name>
<dbReference type="InterPro" id="IPR036864">
    <property type="entry name" value="Zn2-C6_fun-type_DNA-bd_sf"/>
</dbReference>
<dbReference type="InterPro" id="IPR053230">
    <property type="entry name" value="Trans_reg_galc"/>
</dbReference>
<evidence type="ECO:0000313" key="9">
    <source>
        <dbReference type="Proteomes" id="UP000037505"/>
    </source>
</evidence>
<dbReference type="Gene3D" id="4.10.240.10">
    <property type="entry name" value="Zn(2)-C6 fungal-type DNA-binding domain"/>
    <property type="match status" value="1"/>
</dbReference>
<dbReference type="GO" id="GO:0003677">
    <property type="term" value="F:DNA binding"/>
    <property type="evidence" value="ECO:0007669"/>
    <property type="project" value="UniProtKB-KW"/>
</dbReference>